<evidence type="ECO:0000256" key="1">
    <source>
        <dbReference type="SAM" id="MobiDB-lite"/>
    </source>
</evidence>
<proteinExistence type="predicted"/>
<dbReference type="WBParaSite" id="GPUH_0002484601-mRNA-1">
    <property type="protein sequence ID" value="GPUH_0002484601-mRNA-1"/>
    <property type="gene ID" value="GPUH_0002484601"/>
</dbReference>
<dbReference type="Proteomes" id="UP000271098">
    <property type="component" value="Unassembled WGS sequence"/>
</dbReference>
<organism evidence="4">
    <name type="scientific">Gongylonema pulchrum</name>
    <dbReference type="NCBI Taxonomy" id="637853"/>
    <lineage>
        <taxon>Eukaryota</taxon>
        <taxon>Metazoa</taxon>
        <taxon>Ecdysozoa</taxon>
        <taxon>Nematoda</taxon>
        <taxon>Chromadorea</taxon>
        <taxon>Rhabditida</taxon>
        <taxon>Spirurina</taxon>
        <taxon>Spiruromorpha</taxon>
        <taxon>Spiruroidea</taxon>
        <taxon>Gongylonematidae</taxon>
        <taxon>Gongylonema</taxon>
    </lineage>
</organism>
<dbReference type="AlphaFoldDB" id="A0A183EV25"/>
<evidence type="ECO:0000313" key="3">
    <source>
        <dbReference type="Proteomes" id="UP000271098"/>
    </source>
</evidence>
<feature type="region of interest" description="Disordered" evidence="1">
    <location>
        <begin position="16"/>
        <end position="55"/>
    </location>
</feature>
<feature type="compositionally biased region" description="Polar residues" evidence="1">
    <location>
        <begin position="22"/>
        <end position="55"/>
    </location>
</feature>
<keyword evidence="3" id="KW-1185">Reference proteome</keyword>
<name>A0A183EV25_9BILA</name>
<sequence>MIRFLEKEEDNDVNAYDVIPKSNPNGTHNITVDSAEQSSSSEDLQSAGNHDYDNQLSASSGFLPLSILDAFSQEALNTDAKTDMHLYIRITEQSFM</sequence>
<accession>A0A183EV25</accession>
<evidence type="ECO:0000313" key="4">
    <source>
        <dbReference type="WBParaSite" id="GPUH_0002484601-mRNA-1"/>
    </source>
</evidence>
<gene>
    <name evidence="2" type="ORF">GPUH_LOCUS24818</name>
</gene>
<dbReference type="EMBL" id="UYRT01102624">
    <property type="protein sequence ID" value="VDN43369.1"/>
    <property type="molecule type" value="Genomic_DNA"/>
</dbReference>
<reference evidence="2 3" key="2">
    <citation type="submission" date="2018-11" db="EMBL/GenBank/DDBJ databases">
        <authorList>
            <consortium name="Pathogen Informatics"/>
        </authorList>
    </citation>
    <scope>NUCLEOTIDE SEQUENCE [LARGE SCALE GENOMIC DNA]</scope>
</reference>
<evidence type="ECO:0000313" key="2">
    <source>
        <dbReference type="EMBL" id="VDN43369.1"/>
    </source>
</evidence>
<protein>
    <submittedName>
        <fullName evidence="2 4">Uncharacterized protein</fullName>
    </submittedName>
</protein>
<reference evidence="4" key="1">
    <citation type="submission" date="2016-06" db="UniProtKB">
        <authorList>
            <consortium name="WormBaseParasite"/>
        </authorList>
    </citation>
    <scope>IDENTIFICATION</scope>
</reference>